<dbReference type="EMBL" id="VSKM01000004">
    <property type="protein sequence ID" value="TYB76778.1"/>
    <property type="molecule type" value="Genomic_DNA"/>
</dbReference>
<dbReference type="Proteomes" id="UP000323324">
    <property type="component" value="Unassembled WGS sequence"/>
</dbReference>
<proteinExistence type="predicted"/>
<dbReference type="RefSeq" id="WP_170234428.1">
    <property type="nucleotide sequence ID" value="NZ_VSKM01000004.1"/>
</dbReference>
<accession>A0A8H2LEG8</accession>
<gene>
    <name evidence="1" type="ORF">ES676_05405</name>
</gene>
<keyword evidence="2" id="KW-1185">Reference proteome</keyword>
<dbReference type="AlphaFoldDB" id="A0A8H2LEG8"/>
<comment type="caution">
    <text evidence="1">The sequence shown here is derived from an EMBL/GenBank/DDBJ whole genome shotgun (WGS) entry which is preliminary data.</text>
</comment>
<evidence type="ECO:0000313" key="2">
    <source>
        <dbReference type="Proteomes" id="UP000323324"/>
    </source>
</evidence>
<sequence>MLTLISFLSVLFMFSQEVTTNRENIVLFDNIVGLENTSLFNGKRYYNTYKTIPSNTNFFKFTDYTKGNVTYNNQPFYEVDLKYDVTTDQLITKLTGDKSYINIELVKDKVTDFQIDKHHFINSKSLLKDVVSDLGFLEIAYSSEHYKFLIKRDKKVSKKLDNKKYVFVFKTDDVFYLFYNDELHPISSYRTVHKILPNRKKDIKSFYKFNKKLFKKDEEQFFISLFKNLEFKTLNK</sequence>
<evidence type="ECO:0000313" key="1">
    <source>
        <dbReference type="EMBL" id="TYB76778.1"/>
    </source>
</evidence>
<organism evidence="1 2">
    <name type="scientific">Bizionia saleffrena</name>
    <dbReference type="NCBI Taxonomy" id="291189"/>
    <lineage>
        <taxon>Bacteria</taxon>
        <taxon>Pseudomonadati</taxon>
        <taxon>Bacteroidota</taxon>
        <taxon>Flavobacteriia</taxon>
        <taxon>Flavobacteriales</taxon>
        <taxon>Flavobacteriaceae</taxon>
        <taxon>Bizionia</taxon>
    </lineage>
</organism>
<reference evidence="1 2" key="1">
    <citation type="submission" date="2019-08" db="EMBL/GenBank/DDBJ databases">
        <title>Genomes of Antarctic Bizionia species.</title>
        <authorList>
            <person name="Bowman J.P."/>
        </authorList>
    </citation>
    <scope>NUCLEOTIDE SEQUENCE [LARGE SCALE GENOMIC DNA]</scope>
    <source>
        <strain evidence="1 2">HFD</strain>
    </source>
</reference>
<name>A0A8H2LEG8_9FLAO</name>
<protein>
    <submittedName>
        <fullName evidence="1">Uncharacterized protein</fullName>
    </submittedName>
</protein>